<proteinExistence type="predicted"/>
<evidence type="ECO:0000313" key="6">
    <source>
        <dbReference type="Proteomes" id="UP001204746"/>
    </source>
</evidence>
<keyword evidence="1" id="KW-0805">Transcription regulation</keyword>
<evidence type="ECO:0000256" key="1">
    <source>
        <dbReference type="ARBA" id="ARBA00023015"/>
    </source>
</evidence>
<evidence type="ECO:0000256" key="3">
    <source>
        <dbReference type="ARBA" id="ARBA00023163"/>
    </source>
</evidence>
<comment type="caution">
    <text evidence="5">The sequence shown here is derived from an EMBL/GenBank/DDBJ whole genome shotgun (WGS) entry which is preliminary data.</text>
</comment>
<name>A0ABT1V6R6_9ACTN</name>
<organism evidence="5 6">
    <name type="scientific">Streptomyces rugosispiralis</name>
    <dbReference type="NCBI Taxonomy" id="2967341"/>
    <lineage>
        <taxon>Bacteria</taxon>
        <taxon>Bacillati</taxon>
        <taxon>Actinomycetota</taxon>
        <taxon>Actinomycetes</taxon>
        <taxon>Kitasatosporales</taxon>
        <taxon>Streptomycetaceae</taxon>
        <taxon>Streptomyces</taxon>
    </lineage>
</organism>
<keyword evidence="6" id="KW-1185">Reference proteome</keyword>
<dbReference type="RefSeq" id="WP_256653926.1">
    <property type="nucleotide sequence ID" value="NZ_JANIAA010000031.1"/>
</dbReference>
<dbReference type="InterPro" id="IPR020449">
    <property type="entry name" value="Tscrpt_reg_AraC-type_HTH"/>
</dbReference>
<keyword evidence="2" id="KW-0238">DNA-binding</keyword>
<dbReference type="InterPro" id="IPR009057">
    <property type="entry name" value="Homeodomain-like_sf"/>
</dbReference>
<dbReference type="PRINTS" id="PR00032">
    <property type="entry name" value="HTHARAC"/>
</dbReference>
<evidence type="ECO:0000259" key="4">
    <source>
        <dbReference type="PROSITE" id="PS01124"/>
    </source>
</evidence>
<keyword evidence="3" id="KW-0804">Transcription</keyword>
<dbReference type="Gene3D" id="1.10.10.60">
    <property type="entry name" value="Homeodomain-like"/>
    <property type="match status" value="1"/>
</dbReference>
<evidence type="ECO:0000313" key="5">
    <source>
        <dbReference type="EMBL" id="MCQ8193077.1"/>
    </source>
</evidence>
<dbReference type="PANTHER" id="PTHR43280:SF31">
    <property type="entry name" value="TRANSCRIPTIONAL REGULATORY PROTEIN"/>
    <property type="match status" value="1"/>
</dbReference>
<dbReference type="Proteomes" id="UP001204746">
    <property type="component" value="Unassembled WGS sequence"/>
</dbReference>
<dbReference type="SUPFAM" id="SSF46689">
    <property type="entry name" value="Homeodomain-like"/>
    <property type="match status" value="1"/>
</dbReference>
<dbReference type="Pfam" id="PF12833">
    <property type="entry name" value="HTH_18"/>
    <property type="match status" value="1"/>
</dbReference>
<accession>A0ABT1V6R6</accession>
<dbReference type="PROSITE" id="PS01124">
    <property type="entry name" value="HTH_ARAC_FAMILY_2"/>
    <property type="match status" value="1"/>
</dbReference>
<gene>
    <name evidence="5" type="ORF">NP777_33445</name>
</gene>
<dbReference type="SMART" id="SM00342">
    <property type="entry name" value="HTH_ARAC"/>
    <property type="match status" value="1"/>
</dbReference>
<feature type="domain" description="HTH araC/xylS-type" evidence="4">
    <location>
        <begin position="189"/>
        <end position="290"/>
    </location>
</feature>
<dbReference type="PANTHER" id="PTHR43280">
    <property type="entry name" value="ARAC-FAMILY TRANSCRIPTIONAL REGULATOR"/>
    <property type="match status" value="1"/>
</dbReference>
<dbReference type="InterPro" id="IPR018060">
    <property type="entry name" value="HTH_AraC"/>
</dbReference>
<dbReference type="EMBL" id="JANIAA010000031">
    <property type="protein sequence ID" value="MCQ8193077.1"/>
    <property type="molecule type" value="Genomic_DNA"/>
</dbReference>
<reference evidence="5 6" key="1">
    <citation type="submission" date="2022-07" db="EMBL/GenBank/DDBJ databases">
        <authorList>
            <person name="Phongsopitanun W."/>
            <person name="Tanasupawat S."/>
        </authorList>
    </citation>
    <scope>NUCLEOTIDE SEQUENCE [LARGE SCALE GENOMIC DNA]</scope>
    <source>
        <strain evidence="5 6">RCU-064</strain>
    </source>
</reference>
<evidence type="ECO:0000256" key="2">
    <source>
        <dbReference type="ARBA" id="ARBA00023125"/>
    </source>
</evidence>
<sequence length="323" mass="35191">MTSHDTCVDSRGIRVLDLGLVRISVVQHLAPAREGEYRTFLQPNPGSWIIVLSFHQDPSPLQGRAGTSARTHQGATAFVLREETPPLDLSLLGRENPEQAVVVQLPRSAVPIPACASRNLTRGPMPLRNGPGVVLARFLEGVADQCAMLESAPVGRLGSVVIDLSAMFLASMVERPEVISSSPKAELIKEIERFVIQHLNQPQLSPALIAAEHHISLRYLQHLFQQDQRTVRGFIRQERLERCRADLADASHAGRTVGEIRARWGFQDDAVFGRVFKKTYGISPGEYRKGRIRGAGSRATVVGTVAAPPHVGASAPSKHSLPG</sequence>
<protein>
    <submittedName>
        <fullName evidence="5">Helix-turn-helix domain-containing protein</fullName>
    </submittedName>
</protein>